<dbReference type="STRING" id="455.Ljam_0699"/>
<dbReference type="Gene3D" id="1.10.443.10">
    <property type="entry name" value="Intergrase catalytic core"/>
    <property type="match status" value="1"/>
</dbReference>
<evidence type="ECO:0000256" key="2">
    <source>
        <dbReference type="ARBA" id="ARBA00022908"/>
    </source>
</evidence>
<dbReference type="Pfam" id="PF00589">
    <property type="entry name" value="Phage_integrase"/>
    <property type="match status" value="1"/>
</dbReference>
<evidence type="ECO:0000313" key="8">
    <source>
        <dbReference type="EMBL" id="KTD09349.1"/>
    </source>
</evidence>
<dbReference type="RefSeq" id="WP_058448750.1">
    <property type="nucleotide sequence ID" value="NZ_CAAAJF010000015.1"/>
</dbReference>
<sequence length="325" mass="38322">MAITKRNNIWWIDISHNGKRIRQSTGTEIKNKAQQLHDKLKFDLWNNTKLNSLPQKCWVDAVLRWLEESAHKRSLEDDKIHLRWADPYLRGLLITEINQDHIETLAKARESTNVSPTTVNRMLEIIRAILRKAQKEWGWLLSVPPIRMRKIDNKRIRWLTRQETKRLLEELPTHLKDMVHFTLCTGLRESNVTQLKWKDVDLNRRHALVHPEESKTKKAIPVPLNSQAVEILNQQKGRHPIFVFTYNGNPVTRCNNHAWRKALKRAGIKDFRWHDLRHTWASWHVQSGTSLHELQQLGGWSNYETVLRYAHLSGKHLQAAAERII</sequence>
<dbReference type="Proteomes" id="UP000054715">
    <property type="component" value="Unassembled WGS sequence"/>
</dbReference>
<dbReference type="CDD" id="cd00796">
    <property type="entry name" value="INT_Rci_Hp1_C"/>
    <property type="match status" value="1"/>
</dbReference>
<gene>
    <name evidence="8" type="ORF">Ljam_0699</name>
</gene>
<keyword evidence="4" id="KW-0233">DNA recombination</keyword>
<evidence type="ECO:0000256" key="1">
    <source>
        <dbReference type="ARBA" id="ARBA00008857"/>
    </source>
</evidence>
<dbReference type="Gene3D" id="1.10.150.130">
    <property type="match status" value="1"/>
</dbReference>
<reference evidence="8 9" key="1">
    <citation type="submission" date="2015-11" db="EMBL/GenBank/DDBJ databases">
        <title>Genomic analysis of 38 Legionella species identifies large and diverse effector repertoires.</title>
        <authorList>
            <person name="Burstein D."/>
            <person name="Amaro F."/>
            <person name="Zusman T."/>
            <person name="Lifshitz Z."/>
            <person name="Cohen O."/>
            <person name="Gilbert J.A."/>
            <person name="Pupko T."/>
            <person name="Shuman H.A."/>
            <person name="Segal G."/>
        </authorList>
    </citation>
    <scope>NUCLEOTIDE SEQUENCE [LARGE SCALE GENOMIC DNA]</scope>
    <source>
        <strain evidence="8 9">JA-26-G1-E2</strain>
    </source>
</reference>
<dbReference type="PANTHER" id="PTHR30349:SF64">
    <property type="entry name" value="PROPHAGE INTEGRASE INTD-RELATED"/>
    <property type="match status" value="1"/>
</dbReference>
<comment type="similarity">
    <text evidence="1">Belongs to the 'phage' integrase family.</text>
</comment>
<dbReference type="GO" id="GO:0015074">
    <property type="term" value="P:DNA integration"/>
    <property type="evidence" value="ECO:0007669"/>
    <property type="project" value="UniProtKB-KW"/>
</dbReference>
<dbReference type="PATRIC" id="fig|455.5.peg.744"/>
<protein>
    <submittedName>
        <fullName evidence="8">Phage integrase</fullName>
    </submittedName>
</protein>
<feature type="domain" description="Tyr recombinase" evidence="6">
    <location>
        <begin position="154"/>
        <end position="322"/>
    </location>
</feature>
<dbReference type="SUPFAM" id="SSF56349">
    <property type="entry name" value="DNA breaking-rejoining enzymes"/>
    <property type="match status" value="1"/>
</dbReference>
<evidence type="ECO:0000259" key="7">
    <source>
        <dbReference type="PROSITE" id="PS51900"/>
    </source>
</evidence>
<dbReference type="AlphaFoldDB" id="A0A0W0UND8"/>
<name>A0A0W0UND8_9GAMM</name>
<accession>A0A0W0UND8</accession>
<comment type="caution">
    <text evidence="8">The sequence shown here is derived from an EMBL/GenBank/DDBJ whole genome shotgun (WGS) entry which is preliminary data.</text>
</comment>
<evidence type="ECO:0000313" key="9">
    <source>
        <dbReference type="Proteomes" id="UP000054715"/>
    </source>
</evidence>
<dbReference type="EMBL" id="LNYG01000012">
    <property type="protein sequence ID" value="KTD09349.1"/>
    <property type="molecule type" value="Genomic_DNA"/>
</dbReference>
<keyword evidence="2" id="KW-0229">DNA integration</keyword>
<dbReference type="GO" id="GO:0003677">
    <property type="term" value="F:DNA binding"/>
    <property type="evidence" value="ECO:0007669"/>
    <property type="project" value="UniProtKB-UniRule"/>
</dbReference>
<feature type="domain" description="Core-binding (CB)" evidence="7">
    <location>
        <begin position="56"/>
        <end position="134"/>
    </location>
</feature>
<dbReference type="OrthoDB" id="9057547at2"/>
<evidence type="ECO:0000259" key="6">
    <source>
        <dbReference type="PROSITE" id="PS51898"/>
    </source>
</evidence>
<dbReference type="InterPro" id="IPR010998">
    <property type="entry name" value="Integrase_recombinase_N"/>
</dbReference>
<dbReference type="InterPro" id="IPR044068">
    <property type="entry name" value="CB"/>
</dbReference>
<evidence type="ECO:0000256" key="3">
    <source>
        <dbReference type="ARBA" id="ARBA00023125"/>
    </source>
</evidence>
<dbReference type="PROSITE" id="PS51900">
    <property type="entry name" value="CB"/>
    <property type="match status" value="1"/>
</dbReference>
<dbReference type="InterPro" id="IPR050090">
    <property type="entry name" value="Tyrosine_recombinase_XerCD"/>
</dbReference>
<organism evidence="8 9">
    <name type="scientific">Legionella jamestowniensis</name>
    <dbReference type="NCBI Taxonomy" id="455"/>
    <lineage>
        <taxon>Bacteria</taxon>
        <taxon>Pseudomonadati</taxon>
        <taxon>Pseudomonadota</taxon>
        <taxon>Gammaproteobacteria</taxon>
        <taxon>Legionellales</taxon>
        <taxon>Legionellaceae</taxon>
        <taxon>Legionella</taxon>
    </lineage>
</organism>
<proteinExistence type="inferred from homology"/>
<dbReference type="InterPro" id="IPR011010">
    <property type="entry name" value="DNA_brk_join_enz"/>
</dbReference>
<dbReference type="InterPro" id="IPR002104">
    <property type="entry name" value="Integrase_catalytic"/>
</dbReference>
<dbReference type="PROSITE" id="PS51898">
    <property type="entry name" value="TYR_RECOMBINASE"/>
    <property type="match status" value="1"/>
</dbReference>
<dbReference type="PANTHER" id="PTHR30349">
    <property type="entry name" value="PHAGE INTEGRASE-RELATED"/>
    <property type="match status" value="1"/>
</dbReference>
<evidence type="ECO:0000256" key="4">
    <source>
        <dbReference type="ARBA" id="ARBA00023172"/>
    </source>
</evidence>
<dbReference type="InterPro" id="IPR013762">
    <property type="entry name" value="Integrase-like_cat_sf"/>
</dbReference>
<dbReference type="GO" id="GO:0006310">
    <property type="term" value="P:DNA recombination"/>
    <property type="evidence" value="ECO:0007669"/>
    <property type="project" value="UniProtKB-KW"/>
</dbReference>
<keyword evidence="3 5" id="KW-0238">DNA-binding</keyword>
<evidence type="ECO:0000256" key="5">
    <source>
        <dbReference type="PROSITE-ProRule" id="PRU01248"/>
    </source>
</evidence>